<dbReference type="RefSeq" id="WP_377067237.1">
    <property type="nucleotide sequence ID" value="NZ_JBHMEC010000008.1"/>
</dbReference>
<proteinExistence type="predicted"/>
<evidence type="ECO:0000313" key="3">
    <source>
        <dbReference type="Proteomes" id="UP001589670"/>
    </source>
</evidence>
<evidence type="ECO:0000313" key="2">
    <source>
        <dbReference type="EMBL" id="MFB9148883.1"/>
    </source>
</evidence>
<dbReference type="Gene3D" id="3.30.1050.10">
    <property type="entry name" value="SCP2 sterol-binding domain"/>
    <property type="match status" value="1"/>
</dbReference>
<sequence length="96" mass="9806">MSDVIEAAVKALNDKMGSDGFDGAAKFVIEGEGNIVIDKDGARAADDDTDVTLSADADTFESILSGDLDPTAAFMSGRLSVDGDMGMAMKLGSVLA</sequence>
<protein>
    <submittedName>
        <fullName evidence="2">SCP2 sterol-binding domain-containing protein</fullName>
    </submittedName>
</protein>
<comment type="caution">
    <text evidence="2">The sequence shown here is derived from an EMBL/GenBank/DDBJ whole genome shotgun (WGS) entry which is preliminary data.</text>
</comment>
<evidence type="ECO:0000259" key="1">
    <source>
        <dbReference type="Pfam" id="PF02036"/>
    </source>
</evidence>
<dbReference type="SUPFAM" id="SSF55718">
    <property type="entry name" value="SCP-like"/>
    <property type="match status" value="1"/>
</dbReference>
<accession>A0ABV5HWS7</accession>
<dbReference type="Proteomes" id="UP001589670">
    <property type="component" value="Unassembled WGS sequence"/>
</dbReference>
<dbReference type="InterPro" id="IPR036527">
    <property type="entry name" value="SCP2_sterol-bd_dom_sf"/>
</dbReference>
<reference evidence="2 3" key="1">
    <citation type="submission" date="2024-09" db="EMBL/GenBank/DDBJ databases">
        <authorList>
            <person name="Sun Q."/>
            <person name="Mori K."/>
        </authorList>
    </citation>
    <scope>NUCLEOTIDE SEQUENCE [LARGE SCALE GENOMIC DNA]</scope>
    <source>
        <strain evidence="2 3">CECT 9424</strain>
    </source>
</reference>
<gene>
    <name evidence="2" type="ORF">ACFFU4_03860</name>
</gene>
<feature type="domain" description="SCP2" evidence="1">
    <location>
        <begin position="24"/>
        <end position="95"/>
    </location>
</feature>
<dbReference type="Pfam" id="PF02036">
    <property type="entry name" value="SCP2"/>
    <property type="match status" value="1"/>
</dbReference>
<dbReference type="EMBL" id="JBHMEC010000008">
    <property type="protein sequence ID" value="MFB9148883.1"/>
    <property type="molecule type" value="Genomic_DNA"/>
</dbReference>
<keyword evidence="3" id="KW-1185">Reference proteome</keyword>
<dbReference type="InterPro" id="IPR003033">
    <property type="entry name" value="SCP2_sterol-bd_dom"/>
</dbReference>
<organism evidence="2 3">
    <name type="scientific">Roseovarius ramblicola</name>
    <dbReference type="NCBI Taxonomy" id="2022336"/>
    <lineage>
        <taxon>Bacteria</taxon>
        <taxon>Pseudomonadati</taxon>
        <taxon>Pseudomonadota</taxon>
        <taxon>Alphaproteobacteria</taxon>
        <taxon>Rhodobacterales</taxon>
        <taxon>Roseobacteraceae</taxon>
        <taxon>Roseovarius</taxon>
    </lineage>
</organism>
<name>A0ABV5HWS7_9RHOB</name>